<evidence type="ECO:0000259" key="1">
    <source>
        <dbReference type="Pfam" id="PF13556"/>
    </source>
</evidence>
<sequence>MTVTPQELLATLIGSIDEFVGRFVDRMRNEVAAYAQVEAVVLAPATRFAMTVVFDAMTAGRPFYPAELETLADHGEVRGRQGLSLDEVFAGWHVASRMLLDDLVRVGREAGVGDHVLLDLSHDVLRTVDEAMLASARGHHRAEFEIARLQQNHRADLVRGILFGTLAPATIRLQIESYGLAFDRDYYAVRSRPTTTTPTRDLEQALRLAPTSGRPHGLGALVDGDLVGFVDVVPPQALSVAVGLGPAVRADRLEMSFRLATRAMTTAIAFGIDGTRDLRSLGLLPAVVTDTDVGDELVERYLTPLGGGDGAAAIRSTVSAYLAHDMRIDRTAEVLTLHPNSVRYRLTRFETLTGANLRDTGELLEIWWALRRWELRT</sequence>
<feature type="domain" description="PucR C-terminal helix-turn-helix" evidence="1">
    <location>
        <begin position="316"/>
        <end position="371"/>
    </location>
</feature>
<dbReference type="PANTHER" id="PTHR33744:SF7">
    <property type="entry name" value="PUCR FAMILY TRANSCRIPTIONAL REGULATOR"/>
    <property type="match status" value="1"/>
</dbReference>
<dbReference type="Proteomes" id="UP001609176">
    <property type="component" value="Unassembled WGS sequence"/>
</dbReference>
<dbReference type="RefSeq" id="WP_395115969.1">
    <property type="nucleotide sequence ID" value="NZ_JBIMSN010000016.1"/>
</dbReference>
<dbReference type="EMBL" id="JBIMSN010000016">
    <property type="protein sequence ID" value="MFH5227726.1"/>
    <property type="molecule type" value="Genomic_DNA"/>
</dbReference>
<evidence type="ECO:0000313" key="7">
    <source>
        <dbReference type="Proteomes" id="UP001609176"/>
    </source>
</evidence>
<evidence type="ECO:0000259" key="2">
    <source>
        <dbReference type="Pfam" id="PF14361"/>
    </source>
</evidence>
<dbReference type="PANTHER" id="PTHR33744">
    <property type="entry name" value="CARBOHYDRATE DIACID REGULATOR"/>
    <property type="match status" value="1"/>
</dbReference>
<dbReference type="Proteomes" id="UP001609219">
    <property type="component" value="Unassembled WGS sequence"/>
</dbReference>
<evidence type="ECO:0000313" key="5">
    <source>
        <dbReference type="EMBL" id="MFH5240689.1"/>
    </source>
</evidence>
<dbReference type="InterPro" id="IPR051448">
    <property type="entry name" value="CdaR-like_regulators"/>
</dbReference>
<dbReference type="InterPro" id="IPR025736">
    <property type="entry name" value="PucR_C-HTH_dom"/>
</dbReference>
<organism evidence="4 8">
    <name type="scientific">Antrihabitans spumae</name>
    <dbReference type="NCBI Taxonomy" id="3373370"/>
    <lineage>
        <taxon>Bacteria</taxon>
        <taxon>Bacillati</taxon>
        <taxon>Actinomycetota</taxon>
        <taxon>Actinomycetes</taxon>
        <taxon>Mycobacteriales</taxon>
        <taxon>Nocardiaceae</taxon>
        <taxon>Antrihabitans</taxon>
    </lineage>
</organism>
<accession>A0ABW7K1J9</accession>
<dbReference type="EMBL" id="JBIMSP010000002">
    <property type="protein sequence ID" value="MFH5240689.1"/>
    <property type="molecule type" value="Genomic_DNA"/>
</dbReference>
<dbReference type="EMBL" id="JBIMSO010000060">
    <property type="protein sequence ID" value="MFH5210310.1"/>
    <property type="molecule type" value="Genomic_DNA"/>
</dbReference>
<gene>
    <name evidence="5" type="ORF">ACHIPV_02175</name>
    <name evidence="3" type="ORF">ACHIPZ_19175</name>
    <name evidence="4" type="ORF">ACHIRB_03870</name>
</gene>
<evidence type="ECO:0000313" key="8">
    <source>
        <dbReference type="Proteomes" id="UP001609219"/>
    </source>
</evidence>
<evidence type="ECO:0000313" key="4">
    <source>
        <dbReference type="EMBL" id="MFH5227726.1"/>
    </source>
</evidence>
<protein>
    <submittedName>
        <fullName evidence="4">PucR family transcriptional regulator</fullName>
    </submittedName>
</protein>
<dbReference type="InterPro" id="IPR025751">
    <property type="entry name" value="RsbRD_N_dom"/>
</dbReference>
<keyword evidence="8" id="KW-1185">Reference proteome</keyword>
<dbReference type="Gene3D" id="1.10.10.2840">
    <property type="entry name" value="PucR C-terminal helix-turn-helix domain"/>
    <property type="match status" value="1"/>
</dbReference>
<feature type="domain" description="RsbT co-antagonist protein RsbRD N-terminal" evidence="2">
    <location>
        <begin position="17"/>
        <end position="154"/>
    </location>
</feature>
<proteinExistence type="predicted"/>
<dbReference type="InterPro" id="IPR042070">
    <property type="entry name" value="PucR_C-HTH_sf"/>
</dbReference>
<reference evidence="6 7" key="1">
    <citation type="submission" date="2024-10" db="EMBL/GenBank/DDBJ databases">
        <authorList>
            <person name="Riesco R."/>
        </authorList>
    </citation>
    <scope>NUCLEOTIDE SEQUENCE [LARGE SCALE GENOMIC DNA]</scope>
    <source>
        <strain evidence="5 7">NCIMB 15448</strain>
        <strain evidence="3 6">NCIMB 15449</strain>
        <strain evidence="4 8">NCIMB 15450</strain>
    </source>
</reference>
<evidence type="ECO:0000313" key="3">
    <source>
        <dbReference type="EMBL" id="MFH5210310.1"/>
    </source>
</evidence>
<dbReference type="Proteomes" id="UP001609175">
    <property type="component" value="Unassembled WGS sequence"/>
</dbReference>
<dbReference type="Pfam" id="PF13556">
    <property type="entry name" value="HTH_30"/>
    <property type="match status" value="1"/>
</dbReference>
<comment type="caution">
    <text evidence="4">The sequence shown here is derived from an EMBL/GenBank/DDBJ whole genome shotgun (WGS) entry which is preliminary data.</text>
</comment>
<evidence type="ECO:0000313" key="6">
    <source>
        <dbReference type="Proteomes" id="UP001609175"/>
    </source>
</evidence>
<name>A0ABW7K1J9_9NOCA</name>
<dbReference type="Pfam" id="PF14361">
    <property type="entry name" value="RsbRD_N"/>
    <property type="match status" value="1"/>
</dbReference>